<protein>
    <submittedName>
        <fullName evidence="6">Uncharacterized protein DUF490</fullName>
    </submittedName>
</protein>
<dbReference type="EMBL" id="QBKG01000001">
    <property type="protein sequence ID" value="PTX08860.1"/>
    <property type="molecule type" value="Genomic_DNA"/>
</dbReference>
<feature type="domain" description="Translocation and assembly module TamB C-terminal" evidence="5">
    <location>
        <begin position="1033"/>
        <end position="1459"/>
    </location>
</feature>
<gene>
    <name evidence="6" type="ORF">C8P65_101530</name>
</gene>
<evidence type="ECO:0000256" key="1">
    <source>
        <dbReference type="ARBA" id="ARBA00004167"/>
    </source>
</evidence>
<evidence type="ECO:0000313" key="7">
    <source>
        <dbReference type="Proteomes" id="UP000243985"/>
    </source>
</evidence>
<sequence length="1475" mass="164973">MLIDKLFVPLPLSKKKLIITKKLRKILVRGLLGLLLLLLLVGGALSLPIVQTYIAQKAVAYLNKDFDIDLNISKIHLKINGQVALKEVLIRDHKQDSLIYAERLNTSILNFKQLIDGNLYFGDIEAENLLFNMKTHKGDTLSNLDVFVSKFDSGEPSSGKFIMKAKSIELVDSRCYISDENNADPSLLKIDHLNATVTDFAIRGSNISLSLPSSNFVYNRQLKVDNMATPYFAYTDTVMQANKLQLQLTPDTDLYADLKMYPHKGSYGDFVNKVVFDAQVHKGTINTTHLNTFYNGFSPNRIIALKEVAMKGTLNDFTLPKGEISYQNTLIRGELSFQNLLADNRNIIVIGKEVYAETIYNDLAYLMPTVLGENIPAELQKLGMCSLTGDFAYKTTSLLTNLQLKTAEGEAHIDGFLDDLTHTDQTTFKGTLVTDQLHLGRLLDDHSVGALTANLIVRGQGFDINTMQLYANGDIHSLGYNGYNYKHININGELKKQVFNGKIDARDPNLTMKFSGLADLSHAATKFDFQADIAIADLHALKFIEMDSISQFCGKVIIDIEGNQLDDIVGKIAFKNTHYINSAGDFNFKDFEVHSTLTNGVKEISINSPDIVSGNLKGNFRLAEMKKMMQNAVGSMYAHYKPYKIEPNQYVDFHFNIYNKIVEVFVPKVKIGSNTFINGTIDADNTNFKLQMKSPSINAYDNQIDSLSLEIDNKNPLYNTFLEVKKADFGVYAIQDFNLINTTVKDTLFFRTEFKGGESGKDNYELNFFHTLNQKQESVIGIKKSLVNFKGNAWYINRENEMNEYNKLVLNRTADSLRISNFKMAHQNQYMNLSGLVTTNDYKNLHLVAHNVALDKVMPEMKGLDLTGTLNGNISLTQKGKLYYPSADLFVQYFKLNGYDYGDLEVNIFGNNDLSSFDVNAFFSNGRSLGFATRGKINLDSKKGTLLDLKAYFQDFALSPFNPFVEGIFYDLRGKMSGLVNIKGSITDPLMDGTLTLQEAGAGISYLNLNADINDGAKIKVNNKTFDIDNWRLTDTAYNTQATLNGSIRHNRLLDWFLDLKLQTLGKRFMVLNTQYTDDALFYGTAFMNGSATIKGALDEIAINVNAKTEEGTSFKIPLSDTESVGDDSFITFVEKGDKKVKVQRDLESIKGLELNFELDVQPTAEVEIVMDKKTGSNLVGRGAGTLLIEINTNGKFNMWGDFITYSGFYNFKYENIIDKRFTVLPGGSISWSGDPLMATLRDLKAAYNLTANPSTLLESTQYNRKINTQVVIKLGGELMHPETVFDITFPDSSPSLVSELNYKLEDQDRKQLQAFSLLAQGSFMSEKNTDNRLVAYNLFETAAGLFNQLLSDEDNKLNLGVSYEAGINDSSSDINSDRLGFTVSTQITDWASVNAKVGIPVGGVSRTAVAGNVEVLFRLNPDGSLTAKIFNRENEWQQYMLDRIGYAQGVGLTYTVDFNTFKGLMYKIFGTKKK</sequence>
<evidence type="ECO:0000256" key="4">
    <source>
        <dbReference type="ARBA" id="ARBA00023136"/>
    </source>
</evidence>
<dbReference type="GO" id="GO:0009306">
    <property type="term" value="P:protein secretion"/>
    <property type="evidence" value="ECO:0007669"/>
    <property type="project" value="InterPro"/>
</dbReference>
<organism evidence="6 7">
    <name type="scientific">Capnocytophaga leadbetteri</name>
    <dbReference type="NCBI Taxonomy" id="327575"/>
    <lineage>
        <taxon>Bacteria</taxon>
        <taxon>Pseudomonadati</taxon>
        <taxon>Bacteroidota</taxon>
        <taxon>Flavobacteriia</taxon>
        <taxon>Flavobacteriales</taxon>
        <taxon>Flavobacteriaceae</taxon>
        <taxon>Capnocytophaga</taxon>
    </lineage>
</organism>
<evidence type="ECO:0000259" key="5">
    <source>
        <dbReference type="Pfam" id="PF04357"/>
    </source>
</evidence>
<dbReference type="Proteomes" id="UP000243985">
    <property type="component" value="Unassembled WGS sequence"/>
</dbReference>
<proteinExistence type="predicted"/>
<evidence type="ECO:0000256" key="3">
    <source>
        <dbReference type="ARBA" id="ARBA00022989"/>
    </source>
</evidence>
<dbReference type="Pfam" id="PF04357">
    <property type="entry name" value="TamB"/>
    <property type="match status" value="1"/>
</dbReference>
<name>A0A2T5XZ98_9FLAO</name>
<reference evidence="6 7" key="1">
    <citation type="submission" date="2018-04" db="EMBL/GenBank/DDBJ databases">
        <title>Genomic Encyclopedia of Archaeal and Bacterial Type Strains, Phase II (KMG-II): from individual species to whole genera.</title>
        <authorList>
            <person name="Goeker M."/>
        </authorList>
    </citation>
    <scope>NUCLEOTIDE SEQUENCE [LARGE SCALE GENOMIC DNA]</scope>
    <source>
        <strain evidence="6 7">DSM 22902</strain>
    </source>
</reference>
<dbReference type="GO" id="GO:0005886">
    <property type="term" value="C:plasma membrane"/>
    <property type="evidence" value="ECO:0007669"/>
    <property type="project" value="InterPro"/>
</dbReference>
<comment type="caution">
    <text evidence="6">The sequence shown here is derived from an EMBL/GenBank/DDBJ whole genome shotgun (WGS) entry which is preliminary data.</text>
</comment>
<keyword evidence="2" id="KW-0812">Transmembrane</keyword>
<evidence type="ECO:0000313" key="6">
    <source>
        <dbReference type="EMBL" id="PTX08860.1"/>
    </source>
</evidence>
<dbReference type="InterPro" id="IPR007452">
    <property type="entry name" value="TamB_C"/>
</dbReference>
<accession>A0A2T5XZ98</accession>
<comment type="subcellular location">
    <subcellularLocation>
        <location evidence="1">Membrane</location>
        <topology evidence="1">Single-pass membrane protein</topology>
    </subcellularLocation>
</comment>
<keyword evidence="4" id="KW-0472">Membrane</keyword>
<keyword evidence="3" id="KW-1133">Transmembrane helix</keyword>
<evidence type="ECO:0000256" key="2">
    <source>
        <dbReference type="ARBA" id="ARBA00022692"/>
    </source>
</evidence>